<evidence type="ECO:0000313" key="2">
    <source>
        <dbReference type="Proteomes" id="UP001497045"/>
    </source>
</evidence>
<protein>
    <recommendedName>
        <fullName evidence="3">Tetratricopeptide repeat protein</fullName>
    </recommendedName>
</protein>
<comment type="caution">
    <text evidence="1">The sequence shown here is derived from an EMBL/GenBank/DDBJ whole genome shotgun (WGS) entry which is preliminary data.</text>
</comment>
<accession>A0ABU9IID4</accession>
<dbReference type="RefSeq" id="WP_341674448.1">
    <property type="nucleotide sequence ID" value="NZ_JBBYHV010000002.1"/>
</dbReference>
<reference evidence="1 2" key="1">
    <citation type="submission" date="2024-04" db="EMBL/GenBank/DDBJ databases">
        <title>Aurantiacibacter sp. DGU6 16S ribosomal RNA gene Genome sequencing and assembly.</title>
        <authorList>
            <person name="Park S."/>
        </authorList>
    </citation>
    <scope>NUCLEOTIDE SEQUENCE [LARGE SCALE GENOMIC DNA]</scope>
    <source>
        <strain evidence="1 2">DGU6</strain>
    </source>
</reference>
<dbReference type="Gene3D" id="1.25.40.10">
    <property type="entry name" value="Tetratricopeptide repeat domain"/>
    <property type="match status" value="1"/>
</dbReference>
<organism evidence="1 2">
    <name type="scientific">Aurantiacibacter gilvus</name>
    <dbReference type="NCBI Taxonomy" id="3139141"/>
    <lineage>
        <taxon>Bacteria</taxon>
        <taxon>Pseudomonadati</taxon>
        <taxon>Pseudomonadota</taxon>
        <taxon>Alphaproteobacteria</taxon>
        <taxon>Sphingomonadales</taxon>
        <taxon>Erythrobacteraceae</taxon>
        <taxon>Aurantiacibacter</taxon>
    </lineage>
</organism>
<evidence type="ECO:0008006" key="3">
    <source>
        <dbReference type="Google" id="ProtNLM"/>
    </source>
</evidence>
<name>A0ABU9IID4_9SPHN</name>
<evidence type="ECO:0000313" key="1">
    <source>
        <dbReference type="EMBL" id="MEL1251907.1"/>
    </source>
</evidence>
<dbReference type="InterPro" id="IPR011990">
    <property type="entry name" value="TPR-like_helical_dom_sf"/>
</dbReference>
<gene>
    <name evidence="1" type="ORF">AAEO60_14615</name>
</gene>
<keyword evidence="2" id="KW-1185">Reference proteome</keyword>
<proteinExistence type="predicted"/>
<dbReference type="Proteomes" id="UP001497045">
    <property type="component" value="Unassembled WGS sequence"/>
</dbReference>
<dbReference type="SUPFAM" id="SSF48452">
    <property type="entry name" value="TPR-like"/>
    <property type="match status" value="1"/>
</dbReference>
<dbReference type="EMBL" id="JBBYHV010000002">
    <property type="protein sequence ID" value="MEL1251907.1"/>
    <property type="molecule type" value="Genomic_DNA"/>
</dbReference>
<sequence>MFRKLFGGGAPQSSTHEAGQHLFQQGMKAASEYRTAEAIALYTRSFETNPNPAPLINRAKLYRWRILFEEAIRDLETAMRLDKQQGDEFAVPLMNELRECKLLAENRFNGKRGLFIEDLRSKGFDHVAGRIADSIFQGNGQLLGYHLVNEVDNVKKFENLSDFPSVKTLLTNWMKDQRVIDQALADPRIRGGYGPKRDIFEAMVCVYDYADMAKLRDTIVRKIWCLLNPPSQMQTIWEASLRDAIRPSTSR</sequence>